<evidence type="ECO:0000313" key="1">
    <source>
        <dbReference type="EMBL" id="PSM51891.1"/>
    </source>
</evidence>
<gene>
    <name evidence="1" type="ORF">CQ405_04820</name>
</gene>
<reference evidence="2" key="1">
    <citation type="submission" date="2017-10" db="EMBL/GenBank/DDBJ databases">
        <title>Campylobacter species from seals.</title>
        <authorList>
            <person name="Gilbert M.J."/>
            <person name="Zomer A.L."/>
            <person name="Timmerman A.J."/>
            <person name="Duim B."/>
            <person name="Wagenaar J.A."/>
        </authorList>
    </citation>
    <scope>NUCLEOTIDE SEQUENCE [LARGE SCALE GENOMIC DNA]</scope>
    <source>
        <strain evidence="2">17S00004-5</strain>
    </source>
</reference>
<comment type="caution">
    <text evidence="1">The sequence shown here is derived from an EMBL/GenBank/DDBJ whole genome shotgun (WGS) entry which is preliminary data.</text>
</comment>
<dbReference type="AlphaFoldDB" id="A0A2P8R068"/>
<sequence>MLFICFISLFLKLFTNASMFIQLIFIFTKFTLLNSLKTTFEKFIMSLKITPKKQATFSNCVS</sequence>
<dbReference type="Proteomes" id="UP000240535">
    <property type="component" value="Unassembled WGS sequence"/>
</dbReference>
<proteinExistence type="predicted"/>
<name>A0A2P8R068_9BACT</name>
<protein>
    <submittedName>
        <fullName evidence="1">Uncharacterized protein</fullName>
    </submittedName>
</protein>
<keyword evidence="2" id="KW-1185">Reference proteome</keyword>
<organism evidence="1 2">
    <name type="scientific">Campylobacter blaseri</name>
    <dbReference type="NCBI Taxonomy" id="2042961"/>
    <lineage>
        <taxon>Bacteria</taxon>
        <taxon>Pseudomonadati</taxon>
        <taxon>Campylobacterota</taxon>
        <taxon>Epsilonproteobacteria</taxon>
        <taxon>Campylobacterales</taxon>
        <taxon>Campylobacteraceae</taxon>
        <taxon>Campylobacter</taxon>
    </lineage>
</organism>
<evidence type="ECO:0000313" key="2">
    <source>
        <dbReference type="Proteomes" id="UP000240535"/>
    </source>
</evidence>
<dbReference type="EMBL" id="PDHH01000004">
    <property type="protein sequence ID" value="PSM51891.1"/>
    <property type="molecule type" value="Genomic_DNA"/>
</dbReference>
<accession>A0A2P8R068</accession>